<evidence type="ECO:0000313" key="3">
    <source>
        <dbReference type="Proteomes" id="UP000231194"/>
    </source>
</evidence>
<dbReference type="AlphaFoldDB" id="A0A2M8R0J5"/>
<dbReference type="InterPro" id="IPR026001">
    <property type="entry name" value="Abi-like_C"/>
</dbReference>
<gene>
    <name evidence="2" type="ORF">CVM73_31290</name>
</gene>
<evidence type="ECO:0000259" key="1">
    <source>
        <dbReference type="Pfam" id="PF14355"/>
    </source>
</evidence>
<dbReference type="EMBL" id="PGVG01000038">
    <property type="protein sequence ID" value="PJG51345.1"/>
    <property type="molecule type" value="Genomic_DNA"/>
</dbReference>
<organism evidence="2 3">
    <name type="scientific">Bradyrhizobium forestalis</name>
    <dbReference type="NCBI Taxonomy" id="1419263"/>
    <lineage>
        <taxon>Bacteria</taxon>
        <taxon>Pseudomonadati</taxon>
        <taxon>Pseudomonadota</taxon>
        <taxon>Alphaproteobacteria</taxon>
        <taxon>Hyphomicrobiales</taxon>
        <taxon>Nitrobacteraceae</taxon>
        <taxon>Bradyrhizobium</taxon>
    </lineage>
</organism>
<reference evidence="2 3" key="1">
    <citation type="submission" date="2017-11" db="EMBL/GenBank/DDBJ databases">
        <title>Bradyrhizobium forestalis sp. nov., an efficient nitrogen-fixing bacterium isolated from nodules of forest legume species in the Amazon.</title>
        <authorList>
            <person name="Costa E.M."/>
            <person name="Guimaraes A."/>
            <person name="Carvalho T.S."/>
            <person name="Rodrigues T.L."/>
            <person name="Ribeiro P.R.A."/>
            <person name="Lebbe L."/>
            <person name="Willems A."/>
            <person name="Moreira F.M.S."/>
        </authorList>
    </citation>
    <scope>NUCLEOTIDE SEQUENCE [LARGE SCALE GENOMIC DNA]</scope>
    <source>
        <strain evidence="2 3">INPA54B</strain>
    </source>
</reference>
<dbReference type="Proteomes" id="UP000231194">
    <property type="component" value="Unassembled WGS sequence"/>
</dbReference>
<feature type="domain" description="Abortive infection protein-like C-terminal" evidence="1">
    <location>
        <begin position="165"/>
        <end position="241"/>
    </location>
</feature>
<proteinExistence type="predicted"/>
<dbReference type="RefSeq" id="WP_100235610.1">
    <property type="nucleotide sequence ID" value="NZ_PGVG01000038.1"/>
</dbReference>
<name>A0A2M8R0J5_9BRAD</name>
<keyword evidence="3" id="KW-1185">Reference proteome</keyword>
<evidence type="ECO:0000313" key="2">
    <source>
        <dbReference type="EMBL" id="PJG51345.1"/>
    </source>
</evidence>
<protein>
    <submittedName>
        <fullName evidence="2">Abortive phage resistance protein</fullName>
    </submittedName>
</protein>
<dbReference type="Pfam" id="PF14355">
    <property type="entry name" value="Abi_C"/>
    <property type="match status" value="1"/>
</dbReference>
<dbReference type="OrthoDB" id="7021751at2"/>
<comment type="caution">
    <text evidence="2">The sequence shown here is derived from an EMBL/GenBank/DDBJ whole genome shotgun (WGS) entry which is preliminary data.</text>
</comment>
<sequence length="249" mass="27744">MFDDIPDSPREQVQMMESILLAACEGNRGSSGMYSQLRGLLMQDPTLAPLLPPFVRTCRDLNHFWSYIKGVDKSWEPRRLHVRSELSPLFNYLEGTNRSPVDSVASDALASFDADGVHIVWEKALNRRHRDPEGAITSARTLLETVCKRVLDESGRTYNERDDLPALYKSVATELKLAPSQHTEDIFKRILGGCTSVVEGLGSLRNRIGDAHGQGGKPIRPSARHAQLAVNLSGTMATFIVQTWKEKNT</sequence>
<accession>A0A2M8R0J5</accession>